<feature type="region of interest" description="Disordered" evidence="8">
    <location>
        <begin position="230"/>
        <end position="260"/>
    </location>
</feature>
<gene>
    <name evidence="9" type="ORF">ACH5RR_014388</name>
</gene>
<evidence type="ECO:0000256" key="6">
    <source>
        <dbReference type="ARBA" id="ARBA00023034"/>
    </source>
</evidence>
<keyword evidence="3" id="KW-0808">Transferase</keyword>
<dbReference type="Proteomes" id="UP001630127">
    <property type="component" value="Unassembled WGS sequence"/>
</dbReference>
<keyword evidence="7" id="KW-0472">Membrane</keyword>
<reference evidence="9 10" key="1">
    <citation type="submission" date="2024-11" db="EMBL/GenBank/DDBJ databases">
        <title>A near-complete genome assembly of Cinchona calisaya.</title>
        <authorList>
            <person name="Lian D.C."/>
            <person name="Zhao X.W."/>
            <person name="Wei L."/>
        </authorList>
    </citation>
    <scope>NUCLEOTIDE SEQUENCE [LARGE SCALE GENOMIC DNA]</scope>
    <source>
        <tissue evidence="9">Nenye</tissue>
    </source>
</reference>
<dbReference type="PANTHER" id="PTHR32044">
    <property type="entry name" value="GLUCOMANNAN 4-BETA-MANNOSYLTRANSFERASE 9"/>
    <property type="match status" value="1"/>
</dbReference>
<dbReference type="GO" id="GO:0000139">
    <property type="term" value="C:Golgi membrane"/>
    <property type="evidence" value="ECO:0007669"/>
    <property type="project" value="UniProtKB-SubCell"/>
</dbReference>
<dbReference type="EMBL" id="JBJUIK010000006">
    <property type="protein sequence ID" value="KAL3526016.1"/>
    <property type="molecule type" value="Genomic_DNA"/>
</dbReference>
<organism evidence="9 10">
    <name type="scientific">Cinchona calisaya</name>
    <dbReference type="NCBI Taxonomy" id="153742"/>
    <lineage>
        <taxon>Eukaryota</taxon>
        <taxon>Viridiplantae</taxon>
        <taxon>Streptophyta</taxon>
        <taxon>Embryophyta</taxon>
        <taxon>Tracheophyta</taxon>
        <taxon>Spermatophyta</taxon>
        <taxon>Magnoliopsida</taxon>
        <taxon>eudicotyledons</taxon>
        <taxon>Gunneridae</taxon>
        <taxon>Pentapetalae</taxon>
        <taxon>asterids</taxon>
        <taxon>lamiids</taxon>
        <taxon>Gentianales</taxon>
        <taxon>Rubiaceae</taxon>
        <taxon>Cinchonoideae</taxon>
        <taxon>Cinchoneae</taxon>
        <taxon>Cinchona</taxon>
    </lineage>
</organism>
<evidence type="ECO:0000256" key="7">
    <source>
        <dbReference type="ARBA" id="ARBA00023136"/>
    </source>
</evidence>
<feature type="compositionally biased region" description="Basic residues" evidence="8">
    <location>
        <begin position="241"/>
        <end position="253"/>
    </location>
</feature>
<evidence type="ECO:0000256" key="3">
    <source>
        <dbReference type="ARBA" id="ARBA00022679"/>
    </source>
</evidence>
<dbReference type="GO" id="GO:0016757">
    <property type="term" value="F:glycosyltransferase activity"/>
    <property type="evidence" value="ECO:0007669"/>
    <property type="project" value="UniProtKB-KW"/>
</dbReference>
<protein>
    <submittedName>
        <fullName evidence="9">Uncharacterized protein</fullName>
    </submittedName>
</protein>
<keyword evidence="10" id="KW-1185">Reference proteome</keyword>
<accession>A0ABD3A534</accession>
<name>A0ABD3A534_9GENT</name>
<keyword evidence="4" id="KW-0812">Transmembrane</keyword>
<evidence type="ECO:0000256" key="1">
    <source>
        <dbReference type="ARBA" id="ARBA00004394"/>
    </source>
</evidence>
<evidence type="ECO:0000313" key="9">
    <source>
        <dbReference type="EMBL" id="KAL3526016.1"/>
    </source>
</evidence>
<comment type="subcellular location">
    <subcellularLocation>
        <location evidence="1">Golgi apparatus membrane</location>
    </subcellularLocation>
</comment>
<sequence>MVWLSLRVDYAAPSLVLLSKFCIVLSMIQSLDRLVLCVGCFWIKLKKLVPVIEGKAYDIEDASSFAMVLVQIHMCNEKEDDGVDSKGEQFPALIREIQGAKENNAMGYEVMSWADVVKKNHAVGGMGLNYVPPMKINNKPVQWHGWCMEDQGLRRFRRMASKNNSKGHMEIEVRAHLRGWKFIFLNNVRVLCQLPESYEAYKKQQHRWHSGPMMLFRLRLPAILTSKVTSTEEDAIETERRHHHHHHHHHHHEKPPMKVQTYPQPKAPAYPPKPAHHYHVKCDRRCEEYCKKKEHEKKECERICGHCCREYKCVPGPYDKCAAWDKVRYHDKWVECPKY</sequence>
<evidence type="ECO:0000256" key="8">
    <source>
        <dbReference type="SAM" id="MobiDB-lite"/>
    </source>
</evidence>
<evidence type="ECO:0000256" key="2">
    <source>
        <dbReference type="ARBA" id="ARBA00022676"/>
    </source>
</evidence>
<evidence type="ECO:0000256" key="4">
    <source>
        <dbReference type="ARBA" id="ARBA00022692"/>
    </source>
</evidence>
<dbReference type="SUPFAM" id="SSF53448">
    <property type="entry name" value="Nucleotide-diphospho-sugar transferases"/>
    <property type="match status" value="1"/>
</dbReference>
<comment type="caution">
    <text evidence="9">The sequence shown here is derived from an EMBL/GenBank/DDBJ whole genome shotgun (WGS) entry which is preliminary data.</text>
</comment>
<keyword evidence="5" id="KW-1133">Transmembrane helix</keyword>
<keyword evidence="2" id="KW-0328">Glycosyltransferase</keyword>
<proteinExistence type="predicted"/>
<dbReference type="PANTHER" id="PTHR32044:SF11">
    <property type="entry name" value="XYLOGLUCAN GLYCOSYLTRANSFERASE 4"/>
    <property type="match status" value="1"/>
</dbReference>
<dbReference type="InterPro" id="IPR029044">
    <property type="entry name" value="Nucleotide-diphossugar_trans"/>
</dbReference>
<evidence type="ECO:0000256" key="5">
    <source>
        <dbReference type="ARBA" id="ARBA00022989"/>
    </source>
</evidence>
<dbReference type="AlphaFoldDB" id="A0ABD3A534"/>
<evidence type="ECO:0000313" key="10">
    <source>
        <dbReference type="Proteomes" id="UP001630127"/>
    </source>
</evidence>
<keyword evidence="6" id="KW-0333">Golgi apparatus</keyword>